<protein>
    <submittedName>
        <fullName evidence="1">Cytochrome P450</fullName>
    </submittedName>
</protein>
<organism evidence="1 2">
    <name type="scientific">Lindgomyces ingoldianus</name>
    <dbReference type="NCBI Taxonomy" id="673940"/>
    <lineage>
        <taxon>Eukaryota</taxon>
        <taxon>Fungi</taxon>
        <taxon>Dikarya</taxon>
        <taxon>Ascomycota</taxon>
        <taxon>Pezizomycotina</taxon>
        <taxon>Dothideomycetes</taxon>
        <taxon>Pleosporomycetidae</taxon>
        <taxon>Pleosporales</taxon>
        <taxon>Lindgomycetaceae</taxon>
        <taxon>Lindgomyces</taxon>
    </lineage>
</organism>
<evidence type="ECO:0000313" key="2">
    <source>
        <dbReference type="Proteomes" id="UP000799755"/>
    </source>
</evidence>
<sequence>MIREIAYGFAGLVLAITVDFLFGIRDDPREPPRLRPKIPLVGHAIGLFQYGTGRYSSRLSQRTDAEMYTLGIFHVKVYVCNNRRLVPLIQRSSKTLSLRPLIQLGAKKYAGANDETYHLFGRKLADEFGDAQTSALSPGPHLDKANLRMGKQLIVELEGLLDIPRGMSKTIKLYKLVKDTVVQATGSGIYGANHHFRDPVVNDSFWKWQPYLAAEMTGLGLFTAKGRAARDKVIDACRKYNESSIEDAAYVVHERHRVLREAGISPDEIAKRDATFPIAMFANTIPTLYWAIWELFSRPTILKEVRDEIESRAVSGSKQDGFVLDVAALKSKCPLLLSMFEETQRTRHIHANTRAVLSDTLLDNGKYLLKAGNYLLVPGRPIHSNVGIWGPSALEFDPYRFIPKKGSDREAVTPSAFLAWGAPPHLCPGRQFASTEILIALALLAVRADLQPSRGSWEKNPALNYGEHAAIESPKRDVDIEVKVRDRWTGDWSLTASESLSRIPLASG</sequence>
<comment type="caution">
    <text evidence="1">The sequence shown here is derived from an EMBL/GenBank/DDBJ whole genome shotgun (WGS) entry which is preliminary data.</text>
</comment>
<accession>A0ACB6QPF2</accession>
<dbReference type="EMBL" id="MU003514">
    <property type="protein sequence ID" value="KAF2468737.1"/>
    <property type="molecule type" value="Genomic_DNA"/>
</dbReference>
<dbReference type="Proteomes" id="UP000799755">
    <property type="component" value="Unassembled WGS sequence"/>
</dbReference>
<keyword evidence="2" id="KW-1185">Reference proteome</keyword>
<evidence type="ECO:0000313" key="1">
    <source>
        <dbReference type="EMBL" id="KAF2468737.1"/>
    </source>
</evidence>
<reference evidence="1" key="1">
    <citation type="journal article" date="2020" name="Stud. Mycol.">
        <title>101 Dothideomycetes genomes: a test case for predicting lifestyles and emergence of pathogens.</title>
        <authorList>
            <person name="Haridas S."/>
            <person name="Albert R."/>
            <person name="Binder M."/>
            <person name="Bloem J."/>
            <person name="Labutti K."/>
            <person name="Salamov A."/>
            <person name="Andreopoulos B."/>
            <person name="Baker S."/>
            <person name="Barry K."/>
            <person name="Bills G."/>
            <person name="Bluhm B."/>
            <person name="Cannon C."/>
            <person name="Castanera R."/>
            <person name="Culley D."/>
            <person name="Daum C."/>
            <person name="Ezra D."/>
            <person name="Gonzalez J."/>
            <person name="Henrissat B."/>
            <person name="Kuo A."/>
            <person name="Liang C."/>
            <person name="Lipzen A."/>
            <person name="Lutzoni F."/>
            <person name="Magnuson J."/>
            <person name="Mondo S."/>
            <person name="Nolan M."/>
            <person name="Ohm R."/>
            <person name="Pangilinan J."/>
            <person name="Park H.-J."/>
            <person name="Ramirez L."/>
            <person name="Alfaro M."/>
            <person name="Sun H."/>
            <person name="Tritt A."/>
            <person name="Yoshinaga Y."/>
            <person name="Zwiers L.-H."/>
            <person name="Turgeon B."/>
            <person name="Goodwin S."/>
            <person name="Spatafora J."/>
            <person name="Crous P."/>
            <person name="Grigoriev I."/>
        </authorList>
    </citation>
    <scope>NUCLEOTIDE SEQUENCE</scope>
    <source>
        <strain evidence="1">ATCC 200398</strain>
    </source>
</reference>
<name>A0ACB6QPF2_9PLEO</name>
<proteinExistence type="predicted"/>
<gene>
    <name evidence="1" type="ORF">BDR25DRAFT_344018</name>
</gene>